<evidence type="ECO:0000313" key="11">
    <source>
        <dbReference type="EMBL" id="KAL1023721.1"/>
    </source>
</evidence>
<name>A0ABD0Y9J8_UMBPY</name>
<keyword evidence="7" id="KW-0325">Glycoprotein</keyword>
<keyword evidence="5 9" id="KW-0472">Membrane</keyword>
<comment type="subcellular location">
    <subcellularLocation>
        <location evidence="1">Membrane</location>
        <topology evidence="1">Multi-pass membrane protein</topology>
    </subcellularLocation>
</comment>
<feature type="transmembrane region" description="Helical" evidence="9">
    <location>
        <begin position="136"/>
        <end position="159"/>
    </location>
</feature>
<feature type="transmembrane region" description="Helical" evidence="9">
    <location>
        <begin position="248"/>
        <end position="267"/>
    </location>
</feature>
<evidence type="ECO:0000256" key="7">
    <source>
        <dbReference type="ARBA" id="ARBA00023180"/>
    </source>
</evidence>
<evidence type="ECO:0000313" key="12">
    <source>
        <dbReference type="Proteomes" id="UP001557470"/>
    </source>
</evidence>
<sequence>MNDCEQDNCTGLSEEQMLTYILYSIADSINIVFCLPINVYVLRLIVIGERAMVVSDIFALNLTVSDMLTCVASLMFILNNHINGPEVERGPLWNTATFFKSFILAGRPLFQCCICLERYLAVVHPVTFLMYKPLKYRLGCCAVIWLLLLGSCIAYLFAYKCSMDYFNLVLILVLCSVMLFCCLAVLRVLKRPKPGDVEGDWEGTNNIKLRAFRIILAIVVSMVIQYLPQVLLLTTNDVTKIKSYDFGLSISYSFIVITGFVQPLLYLHRAGKLPCIKGT</sequence>
<evidence type="ECO:0000256" key="2">
    <source>
        <dbReference type="ARBA" id="ARBA00022692"/>
    </source>
</evidence>
<dbReference type="InterPro" id="IPR017452">
    <property type="entry name" value="GPCR_Rhodpsn_7TM"/>
</dbReference>
<gene>
    <name evidence="11" type="ORF">UPYG_G00045130</name>
</gene>
<dbReference type="Pfam" id="PF00001">
    <property type="entry name" value="7tm_1"/>
    <property type="match status" value="1"/>
</dbReference>
<keyword evidence="3 9" id="KW-1133">Transmembrane helix</keyword>
<evidence type="ECO:0000256" key="5">
    <source>
        <dbReference type="ARBA" id="ARBA00023136"/>
    </source>
</evidence>
<evidence type="ECO:0000256" key="4">
    <source>
        <dbReference type="ARBA" id="ARBA00023040"/>
    </source>
</evidence>
<dbReference type="GO" id="GO:0004930">
    <property type="term" value="F:G protein-coupled receptor activity"/>
    <property type="evidence" value="ECO:0007669"/>
    <property type="project" value="UniProtKB-KW"/>
</dbReference>
<evidence type="ECO:0000256" key="8">
    <source>
        <dbReference type="ARBA" id="ARBA00023224"/>
    </source>
</evidence>
<dbReference type="PANTHER" id="PTHR24232">
    <property type="entry name" value="G-PROTEIN COUPLED RECEPTOR"/>
    <property type="match status" value="1"/>
</dbReference>
<dbReference type="InterPro" id="IPR000276">
    <property type="entry name" value="GPCR_Rhodpsn"/>
</dbReference>
<dbReference type="GO" id="GO:0016020">
    <property type="term" value="C:membrane"/>
    <property type="evidence" value="ECO:0007669"/>
    <property type="project" value="UniProtKB-SubCell"/>
</dbReference>
<dbReference type="PRINTS" id="PR00237">
    <property type="entry name" value="GPCRRHODOPSN"/>
</dbReference>
<proteinExistence type="predicted"/>
<feature type="transmembrane region" description="Helical" evidence="9">
    <location>
        <begin position="165"/>
        <end position="189"/>
    </location>
</feature>
<keyword evidence="8" id="KW-0807">Transducer</keyword>
<accession>A0ABD0Y9J8</accession>
<feature type="transmembrane region" description="Helical" evidence="9">
    <location>
        <begin position="20"/>
        <end position="46"/>
    </location>
</feature>
<dbReference type="PROSITE" id="PS50262">
    <property type="entry name" value="G_PROTEIN_RECEP_F1_2"/>
    <property type="match status" value="1"/>
</dbReference>
<keyword evidence="12" id="KW-1185">Reference proteome</keyword>
<feature type="domain" description="G-protein coupled receptors family 1 profile" evidence="10">
    <location>
        <begin position="37"/>
        <end position="266"/>
    </location>
</feature>
<evidence type="ECO:0000256" key="1">
    <source>
        <dbReference type="ARBA" id="ARBA00004141"/>
    </source>
</evidence>
<keyword evidence="4" id="KW-0297">G-protein coupled receptor</keyword>
<keyword evidence="6" id="KW-0675">Receptor</keyword>
<feature type="transmembrane region" description="Helical" evidence="9">
    <location>
        <begin position="58"/>
        <end position="78"/>
    </location>
</feature>
<evidence type="ECO:0000256" key="6">
    <source>
        <dbReference type="ARBA" id="ARBA00023170"/>
    </source>
</evidence>
<dbReference type="EMBL" id="JAGEUA010000001">
    <property type="protein sequence ID" value="KAL1023721.1"/>
    <property type="molecule type" value="Genomic_DNA"/>
</dbReference>
<evidence type="ECO:0000259" key="10">
    <source>
        <dbReference type="PROSITE" id="PS50262"/>
    </source>
</evidence>
<dbReference type="Gene3D" id="1.20.1070.10">
    <property type="entry name" value="Rhodopsin 7-helix transmembrane proteins"/>
    <property type="match status" value="1"/>
</dbReference>
<dbReference type="SUPFAM" id="SSF81321">
    <property type="entry name" value="Family A G protein-coupled receptor-like"/>
    <property type="match status" value="1"/>
</dbReference>
<reference evidence="11 12" key="1">
    <citation type="submission" date="2024-06" db="EMBL/GenBank/DDBJ databases">
        <authorList>
            <person name="Pan Q."/>
            <person name="Wen M."/>
            <person name="Jouanno E."/>
            <person name="Zahm M."/>
            <person name="Klopp C."/>
            <person name="Cabau C."/>
            <person name="Louis A."/>
            <person name="Berthelot C."/>
            <person name="Parey E."/>
            <person name="Roest Crollius H."/>
            <person name="Montfort J."/>
            <person name="Robinson-Rechavi M."/>
            <person name="Bouchez O."/>
            <person name="Lampietro C."/>
            <person name="Lopez Roques C."/>
            <person name="Donnadieu C."/>
            <person name="Postlethwait J."/>
            <person name="Bobe J."/>
            <person name="Verreycken H."/>
            <person name="Guiguen Y."/>
        </authorList>
    </citation>
    <scope>NUCLEOTIDE SEQUENCE [LARGE SCALE GENOMIC DNA]</scope>
    <source>
        <strain evidence="11">Up_M1</strain>
        <tissue evidence="11">Testis</tissue>
    </source>
</reference>
<organism evidence="11 12">
    <name type="scientific">Umbra pygmaea</name>
    <name type="common">Eastern mudminnow</name>
    <dbReference type="NCBI Taxonomy" id="75934"/>
    <lineage>
        <taxon>Eukaryota</taxon>
        <taxon>Metazoa</taxon>
        <taxon>Chordata</taxon>
        <taxon>Craniata</taxon>
        <taxon>Vertebrata</taxon>
        <taxon>Euteleostomi</taxon>
        <taxon>Actinopterygii</taxon>
        <taxon>Neopterygii</taxon>
        <taxon>Teleostei</taxon>
        <taxon>Protacanthopterygii</taxon>
        <taxon>Esociformes</taxon>
        <taxon>Umbridae</taxon>
        <taxon>Umbra</taxon>
    </lineage>
</organism>
<protein>
    <recommendedName>
        <fullName evidence="10">G-protein coupled receptors family 1 profile domain-containing protein</fullName>
    </recommendedName>
</protein>
<keyword evidence="2 9" id="KW-0812">Transmembrane</keyword>
<dbReference type="Proteomes" id="UP001557470">
    <property type="component" value="Unassembled WGS sequence"/>
</dbReference>
<evidence type="ECO:0000256" key="9">
    <source>
        <dbReference type="SAM" id="Phobius"/>
    </source>
</evidence>
<feature type="transmembrane region" description="Helical" evidence="9">
    <location>
        <begin position="210"/>
        <end position="228"/>
    </location>
</feature>
<dbReference type="AlphaFoldDB" id="A0ABD0Y9J8"/>
<evidence type="ECO:0000256" key="3">
    <source>
        <dbReference type="ARBA" id="ARBA00022989"/>
    </source>
</evidence>
<dbReference type="PANTHER" id="PTHR24232:SF107">
    <property type="entry name" value="HYDROXYCARBOXYLIC ACID RECEPTOR 2-LIKE"/>
    <property type="match status" value="1"/>
</dbReference>
<comment type="caution">
    <text evidence="11">The sequence shown here is derived from an EMBL/GenBank/DDBJ whole genome shotgun (WGS) entry which is preliminary data.</text>
</comment>